<accession>U4LUX1</accession>
<dbReference type="AlphaFoldDB" id="U4LUX1"/>
<proteinExistence type="predicted"/>
<organism evidence="1 2">
    <name type="scientific">Pyronema omphalodes (strain CBS 100304)</name>
    <name type="common">Pyronema confluens</name>
    <dbReference type="NCBI Taxonomy" id="1076935"/>
    <lineage>
        <taxon>Eukaryota</taxon>
        <taxon>Fungi</taxon>
        <taxon>Dikarya</taxon>
        <taxon>Ascomycota</taxon>
        <taxon>Pezizomycotina</taxon>
        <taxon>Pezizomycetes</taxon>
        <taxon>Pezizales</taxon>
        <taxon>Pyronemataceae</taxon>
        <taxon>Pyronema</taxon>
    </lineage>
</organism>
<sequence>MRRFNNAEELLQDYRRWCLLSQPLGYEQPAYTATTEKSVQKLWYMMENGLEFEYEEPIDPLMVREDKPKKTKAKAKAEDERNGKGSGILRMVRKLCKWEGWGRAWLWMESVFWKGTGYLRGNWTELCRARCVPRTAGKLFGR</sequence>
<reference evidence="1 2" key="1">
    <citation type="journal article" date="2013" name="PLoS Genet.">
        <title>The genome and development-dependent transcriptomes of Pyronema confluens: a window into fungal evolution.</title>
        <authorList>
            <person name="Traeger S."/>
            <person name="Altegoer F."/>
            <person name="Freitag M."/>
            <person name="Gabaldon T."/>
            <person name="Kempken F."/>
            <person name="Kumar A."/>
            <person name="Marcet-Houben M."/>
            <person name="Poggeler S."/>
            <person name="Stajich J.E."/>
            <person name="Nowrousian M."/>
        </authorList>
    </citation>
    <scope>NUCLEOTIDE SEQUENCE [LARGE SCALE GENOMIC DNA]</scope>
    <source>
        <strain evidence="2">CBS 100304</strain>
        <tissue evidence="1">Vegetative mycelium</tissue>
    </source>
</reference>
<evidence type="ECO:0000313" key="1">
    <source>
        <dbReference type="EMBL" id="CCX34082.1"/>
    </source>
</evidence>
<keyword evidence="2" id="KW-1185">Reference proteome</keyword>
<dbReference type="EMBL" id="HF936296">
    <property type="protein sequence ID" value="CCX34082.1"/>
    <property type="molecule type" value="Genomic_DNA"/>
</dbReference>
<evidence type="ECO:0000313" key="2">
    <source>
        <dbReference type="Proteomes" id="UP000018144"/>
    </source>
</evidence>
<gene>
    <name evidence="1" type="ORF">PCON_02560</name>
</gene>
<dbReference type="Proteomes" id="UP000018144">
    <property type="component" value="Unassembled WGS sequence"/>
</dbReference>
<name>U4LUX1_PYROM</name>
<protein>
    <submittedName>
        <fullName evidence="1">Uncharacterized protein</fullName>
    </submittedName>
</protein>